<dbReference type="InterPro" id="IPR003593">
    <property type="entry name" value="AAA+_ATPase"/>
</dbReference>
<dbReference type="InterPro" id="IPR003439">
    <property type="entry name" value="ABC_transporter-like_ATP-bd"/>
</dbReference>
<dbReference type="InterPro" id="IPR050683">
    <property type="entry name" value="Bact_Polysacc_Export_ATP-bd"/>
</dbReference>
<evidence type="ECO:0000259" key="6">
    <source>
        <dbReference type="PROSITE" id="PS50893"/>
    </source>
</evidence>
<gene>
    <name evidence="7" type="ORF">SAMN05421869_15620</name>
</gene>
<keyword evidence="8" id="KW-1185">Reference proteome</keyword>
<evidence type="ECO:0000256" key="2">
    <source>
        <dbReference type="ARBA" id="ARBA00022448"/>
    </source>
</evidence>
<organism evidence="7 8">
    <name type="scientific">Nonomuraea jiangxiensis</name>
    <dbReference type="NCBI Taxonomy" id="633440"/>
    <lineage>
        <taxon>Bacteria</taxon>
        <taxon>Bacillati</taxon>
        <taxon>Actinomycetota</taxon>
        <taxon>Actinomycetes</taxon>
        <taxon>Streptosporangiales</taxon>
        <taxon>Streptosporangiaceae</taxon>
        <taxon>Nonomuraea</taxon>
    </lineage>
</organism>
<sequence length="309" mass="33251">MAELTKELSQVKGDKPAVPGEDVAAPGKGNGTPNTGKSAPGTDGQVRPQPETPGKRPLDVPTGTPTVIVDDLHIVYRVYGAASESEKGNAVNALTRILKRQGRPQMKEVHAVKGVTFVAYHGDAIGIVGRNGSGKSTLLRAIAGLLPPHEGAVYTDGQPSLLGVNAALMRELTGERNIVLGCYAMGMTPAEVREKYQDIVDFSGIDEFVQLPMSTYSSGMGARLRFAISSAKTHDVLLIDEALATGDREFRKKSQERIRQIRESAGTVFLVAHDLRVIEETCNRVIWLHKGKIKMDGDPKEVLAAYNKG</sequence>
<keyword evidence="3" id="KW-0547">Nucleotide-binding</keyword>
<feature type="domain" description="ABC transporter" evidence="6">
    <location>
        <begin position="92"/>
        <end position="307"/>
    </location>
</feature>
<dbReference type="GO" id="GO:0005524">
    <property type="term" value="F:ATP binding"/>
    <property type="evidence" value="ECO:0007669"/>
    <property type="project" value="UniProtKB-KW"/>
</dbReference>
<dbReference type="Gene3D" id="3.40.50.300">
    <property type="entry name" value="P-loop containing nucleotide triphosphate hydrolases"/>
    <property type="match status" value="1"/>
</dbReference>
<dbReference type="STRING" id="633440.SAMN05421869_15620"/>
<evidence type="ECO:0000256" key="5">
    <source>
        <dbReference type="SAM" id="MobiDB-lite"/>
    </source>
</evidence>
<comment type="similarity">
    <text evidence="1">Belongs to the ABC transporter superfamily.</text>
</comment>
<dbReference type="Proteomes" id="UP000199202">
    <property type="component" value="Unassembled WGS sequence"/>
</dbReference>
<dbReference type="GO" id="GO:0140359">
    <property type="term" value="F:ABC-type transporter activity"/>
    <property type="evidence" value="ECO:0007669"/>
    <property type="project" value="InterPro"/>
</dbReference>
<protein>
    <submittedName>
        <fullName evidence="7">Teichoic acid transport system ATP-binding protein</fullName>
    </submittedName>
</protein>
<dbReference type="SUPFAM" id="SSF52540">
    <property type="entry name" value="P-loop containing nucleoside triphosphate hydrolases"/>
    <property type="match status" value="1"/>
</dbReference>
<keyword evidence="4 7" id="KW-0067">ATP-binding</keyword>
<dbReference type="SMART" id="SM00382">
    <property type="entry name" value="AAA"/>
    <property type="match status" value="1"/>
</dbReference>
<name>A0A1G9W4L1_9ACTN</name>
<evidence type="ECO:0000256" key="3">
    <source>
        <dbReference type="ARBA" id="ARBA00022741"/>
    </source>
</evidence>
<dbReference type="EMBL" id="FNDJ01000056">
    <property type="protein sequence ID" value="SDM79449.1"/>
    <property type="molecule type" value="Genomic_DNA"/>
</dbReference>
<evidence type="ECO:0000256" key="1">
    <source>
        <dbReference type="ARBA" id="ARBA00005417"/>
    </source>
</evidence>
<dbReference type="RefSeq" id="WP_176993924.1">
    <property type="nucleotide sequence ID" value="NZ_FNDJ01000056.1"/>
</dbReference>
<dbReference type="PROSITE" id="PS50893">
    <property type="entry name" value="ABC_TRANSPORTER_2"/>
    <property type="match status" value="1"/>
</dbReference>
<dbReference type="PANTHER" id="PTHR46743">
    <property type="entry name" value="TEICHOIC ACIDS EXPORT ATP-BINDING PROTEIN TAGH"/>
    <property type="match status" value="1"/>
</dbReference>
<dbReference type="GO" id="GO:0016020">
    <property type="term" value="C:membrane"/>
    <property type="evidence" value="ECO:0007669"/>
    <property type="project" value="InterPro"/>
</dbReference>
<accession>A0A1G9W4L1</accession>
<dbReference type="InterPro" id="IPR015860">
    <property type="entry name" value="ABC_transpr_TagH-like"/>
</dbReference>
<evidence type="ECO:0000313" key="8">
    <source>
        <dbReference type="Proteomes" id="UP000199202"/>
    </source>
</evidence>
<keyword evidence="2" id="KW-0813">Transport</keyword>
<dbReference type="InterPro" id="IPR027417">
    <property type="entry name" value="P-loop_NTPase"/>
</dbReference>
<dbReference type="GO" id="GO:0016887">
    <property type="term" value="F:ATP hydrolysis activity"/>
    <property type="evidence" value="ECO:0007669"/>
    <property type="project" value="InterPro"/>
</dbReference>
<dbReference type="CDD" id="cd03220">
    <property type="entry name" value="ABC_KpsT_Wzt"/>
    <property type="match status" value="1"/>
</dbReference>
<feature type="region of interest" description="Disordered" evidence="5">
    <location>
        <begin position="1"/>
        <end position="64"/>
    </location>
</feature>
<dbReference type="Pfam" id="PF00005">
    <property type="entry name" value="ABC_tran"/>
    <property type="match status" value="1"/>
</dbReference>
<reference evidence="7 8" key="1">
    <citation type="submission" date="2016-10" db="EMBL/GenBank/DDBJ databases">
        <authorList>
            <person name="de Groot N.N."/>
        </authorList>
    </citation>
    <scope>NUCLEOTIDE SEQUENCE [LARGE SCALE GENOMIC DNA]</scope>
    <source>
        <strain evidence="7 8">CGMCC 4.6533</strain>
    </source>
</reference>
<evidence type="ECO:0000313" key="7">
    <source>
        <dbReference type="EMBL" id="SDM79449.1"/>
    </source>
</evidence>
<evidence type="ECO:0000256" key="4">
    <source>
        <dbReference type="ARBA" id="ARBA00022840"/>
    </source>
</evidence>
<dbReference type="PANTHER" id="PTHR46743:SF2">
    <property type="entry name" value="TEICHOIC ACIDS EXPORT ATP-BINDING PROTEIN TAGH"/>
    <property type="match status" value="1"/>
</dbReference>
<dbReference type="AlphaFoldDB" id="A0A1G9W4L1"/>
<proteinExistence type="inferred from homology"/>